<dbReference type="EMBL" id="VFPA01000005">
    <property type="protein sequence ID" value="TQM04090.1"/>
    <property type="molecule type" value="Genomic_DNA"/>
</dbReference>
<gene>
    <name evidence="7" type="ORF">FB558_7119</name>
</gene>
<evidence type="ECO:0000313" key="8">
    <source>
        <dbReference type="Proteomes" id="UP000315677"/>
    </source>
</evidence>
<evidence type="ECO:0000256" key="2">
    <source>
        <dbReference type="ARBA" id="ARBA00022525"/>
    </source>
</evidence>
<comment type="caution">
    <text evidence="7">The sequence shown here is derived from an EMBL/GenBank/DDBJ whole genome shotgun (WGS) entry which is preliminary data.</text>
</comment>
<evidence type="ECO:0000313" key="7">
    <source>
        <dbReference type="EMBL" id="TQM04090.1"/>
    </source>
</evidence>
<evidence type="ECO:0000256" key="3">
    <source>
        <dbReference type="ARBA" id="ARBA00022729"/>
    </source>
</evidence>
<feature type="domain" description="Carbohydrate-binding module family 96" evidence="6">
    <location>
        <begin position="201"/>
        <end position="356"/>
    </location>
</feature>
<evidence type="ECO:0000256" key="5">
    <source>
        <dbReference type="SAM" id="SignalP"/>
    </source>
</evidence>
<dbReference type="NCBIfam" id="NF033679">
    <property type="entry name" value="DNRLRE_dom"/>
    <property type="match status" value="1"/>
</dbReference>
<feature type="signal peptide" evidence="5">
    <location>
        <begin position="1"/>
        <end position="17"/>
    </location>
</feature>
<feature type="chain" id="PRO_5022108419" description="Carbohydrate-binding module family 96 domain-containing protein" evidence="5">
    <location>
        <begin position="18"/>
        <end position="360"/>
    </location>
</feature>
<feature type="compositionally biased region" description="Polar residues" evidence="4">
    <location>
        <begin position="31"/>
        <end position="43"/>
    </location>
</feature>
<name>A0A543D424_9PSEU</name>
<keyword evidence="3 5" id="KW-0732">Signal</keyword>
<evidence type="ECO:0000256" key="1">
    <source>
        <dbReference type="ARBA" id="ARBA00004613"/>
    </source>
</evidence>
<comment type="subcellular location">
    <subcellularLocation>
        <location evidence="1">Secreted</location>
    </subcellularLocation>
</comment>
<reference evidence="7 8" key="1">
    <citation type="submission" date="2019-06" db="EMBL/GenBank/DDBJ databases">
        <title>Sequencing the genomes of 1000 actinobacteria strains.</title>
        <authorList>
            <person name="Klenk H.-P."/>
        </authorList>
    </citation>
    <scope>NUCLEOTIDE SEQUENCE [LARGE SCALE GENOMIC DNA]</scope>
    <source>
        <strain evidence="7 8">DSM 45301</strain>
    </source>
</reference>
<organism evidence="7 8">
    <name type="scientific">Pseudonocardia kunmingensis</name>
    <dbReference type="NCBI Taxonomy" id="630975"/>
    <lineage>
        <taxon>Bacteria</taxon>
        <taxon>Bacillati</taxon>
        <taxon>Actinomycetota</taxon>
        <taxon>Actinomycetes</taxon>
        <taxon>Pseudonocardiales</taxon>
        <taxon>Pseudonocardiaceae</taxon>
        <taxon>Pseudonocardia</taxon>
    </lineage>
</organism>
<accession>A0A543D424</accession>
<keyword evidence="2" id="KW-0964">Secreted</keyword>
<dbReference type="Pfam" id="PF24517">
    <property type="entry name" value="CBM96"/>
    <property type="match status" value="1"/>
</dbReference>
<dbReference type="Proteomes" id="UP000315677">
    <property type="component" value="Unassembled WGS sequence"/>
</dbReference>
<keyword evidence="8" id="KW-1185">Reference proteome</keyword>
<sequence>MAVAGLAAVVAPPPAHAAPPGAGQVEEGRTETSTTVRQPDGSRTVTLHAGPVRLREGARWRPVDLTLVAGPDGIVRPTAVAHDLALTPTGPVVHFAGGGSAALDRTTPLPAPRLTGHRATYPQAQPGHDLVVEATRSGFVASLRRTDPAAAPVPPLALRRDGRPAGAGEPLTGEALVETESAVSRVVAAAPPAGPAPVPFDTTVQTTVARTDLSGDPDLRLGTYDGTALARSLLTWDTAALAGQRVTAARLLVHQDWSASCAPRAWEVWSAPAAGPQTRWSTQPAADRMWATSTETRGHAACAGGWSAVDVTGLVRAWADAGAPAGGVQLRAGDERDPLGWKRFGSAEGPHVPHLEVTLA</sequence>
<proteinExistence type="predicted"/>
<evidence type="ECO:0000256" key="4">
    <source>
        <dbReference type="SAM" id="MobiDB-lite"/>
    </source>
</evidence>
<evidence type="ECO:0000259" key="6">
    <source>
        <dbReference type="Pfam" id="PF24517"/>
    </source>
</evidence>
<feature type="region of interest" description="Disordered" evidence="4">
    <location>
        <begin position="12"/>
        <end position="43"/>
    </location>
</feature>
<protein>
    <recommendedName>
        <fullName evidence="6">Carbohydrate-binding module family 96 domain-containing protein</fullName>
    </recommendedName>
</protein>
<dbReference type="InterPro" id="IPR055372">
    <property type="entry name" value="CBM96"/>
</dbReference>
<dbReference type="AlphaFoldDB" id="A0A543D424"/>
<dbReference type="GO" id="GO:0005576">
    <property type="term" value="C:extracellular region"/>
    <property type="evidence" value="ECO:0007669"/>
    <property type="project" value="UniProtKB-SubCell"/>
</dbReference>